<feature type="domain" description="Major facilitator superfamily (MFS) profile" evidence="9">
    <location>
        <begin position="123"/>
        <end position="605"/>
    </location>
</feature>
<dbReference type="CDD" id="cd17502">
    <property type="entry name" value="MFS_Azr1_MDR_like"/>
    <property type="match status" value="1"/>
</dbReference>
<reference evidence="10 11" key="1">
    <citation type="submission" date="2018-03" db="EMBL/GenBank/DDBJ databases">
        <authorList>
            <person name="Guldener U."/>
        </authorList>
    </citation>
    <scope>NUCLEOTIDE SEQUENCE [LARGE SCALE GENOMIC DNA]</scope>
    <source>
        <strain evidence="10 11">DAOM196992</strain>
    </source>
</reference>
<evidence type="ECO:0000256" key="1">
    <source>
        <dbReference type="ARBA" id="ARBA00004127"/>
    </source>
</evidence>
<evidence type="ECO:0000256" key="5">
    <source>
        <dbReference type="ARBA" id="ARBA00022989"/>
    </source>
</evidence>
<feature type="compositionally biased region" description="Low complexity" evidence="7">
    <location>
        <begin position="13"/>
        <end position="43"/>
    </location>
</feature>
<dbReference type="GO" id="GO:0012505">
    <property type="term" value="C:endomembrane system"/>
    <property type="evidence" value="ECO:0007669"/>
    <property type="project" value="UniProtKB-SubCell"/>
</dbReference>
<keyword evidence="6 8" id="KW-0472">Membrane</keyword>
<comment type="similarity">
    <text evidence="2">Belongs to the major facilitator superfamily.</text>
</comment>
<feature type="transmembrane region" description="Helical" evidence="8">
    <location>
        <begin position="277"/>
        <end position="297"/>
    </location>
</feature>
<dbReference type="OrthoDB" id="10021397at2759"/>
<dbReference type="Proteomes" id="UP000323386">
    <property type="component" value="Unassembled WGS sequence"/>
</dbReference>
<feature type="transmembrane region" description="Helical" evidence="8">
    <location>
        <begin position="342"/>
        <end position="361"/>
    </location>
</feature>
<feature type="transmembrane region" description="Helical" evidence="8">
    <location>
        <begin position="447"/>
        <end position="466"/>
    </location>
</feature>
<dbReference type="GO" id="GO:0022857">
    <property type="term" value="F:transmembrane transporter activity"/>
    <property type="evidence" value="ECO:0007669"/>
    <property type="project" value="InterPro"/>
</dbReference>
<evidence type="ECO:0000256" key="4">
    <source>
        <dbReference type="ARBA" id="ARBA00022692"/>
    </source>
</evidence>
<feature type="transmembrane region" description="Helical" evidence="8">
    <location>
        <begin position="381"/>
        <end position="402"/>
    </location>
</feature>
<accession>A0A5C3F696</accession>
<dbReference type="PRINTS" id="PR01036">
    <property type="entry name" value="TCRTETB"/>
</dbReference>
<feature type="compositionally biased region" description="Basic and acidic residues" evidence="7">
    <location>
        <begin position="611"/>
        <end position="626"/>
    </location>
</feature>
<dbReference type="PANTHER" id="PTHR23501">
    <property type="entry name" value="MAJOR FACILITATOR SUPERFAMILY"/>
    <property type="match status" value="1"/>
</dbReference>
<dbReference type="Pfam" id="PF07690">
    <property type="entry name" value="MFS_1"/>
    <property type="match status" value="1"/>
</dbReference>
<feature type="transmembrane region" description="Helical" evidence="8">
    <location>
        <begin position="309"/>
        <end position="330"/>
    </location>
</feature>
<evidence type="ECO:0000256" key="3">
    <source>
        <dbReference type="ARBA" id="ARBA00022448"/>
    </source>
</evidence>
<dbReference type="AlphaFoldDB" id="A0A5C3F696"/>
<evidence type="ECO:0000259" key="9">
    <source>
        <dbReference type="PROSITE" id="PS50850"/>
    </source>
</evidence>
<feature type="compositionally biased region" description="Basic and acidic residues" evidence="7">
    <location>
        <begin position="45"/>
        <end position="57"/>
    </location>
</feature>
<feature type="transmembrane region" description="Helical" evidence="8">
    <location>
        <begin position="189"/>
        <end position="207"/>
    </location>
</feature>
<evidence type="ECO:0000256" key="8">
    <source>
        <dbReference type="SAM" id="Phobius"/>
    </source>
</evidence>
<gene>
    <name evidence="10" type="ORF">PSFLO_04240</name>
</gene>
<keyword evidence="3" id="KW-0813">Transport</keyword>
<comment type="subcellular location">
    <subcellularLocation>
        <location evidence="1">Endomembrane system</location>
        <topology evidence="1">Multi-pass membrane protein</topology>
    </subcellularLocation>
</comment>
<dbReference type="PROSITE" id="PS50850">
    <property type="entry name" value="MFS"/>
    <property type="match status" value="1"/>
</dbReference>
<dbReference type="FunFam" id="1.20.1720.10:FF:000013">
    <property type="entry name" value="Related to multidrug resistance proteins"/>
    <property type="match status" value="1"/>
</dbReference>
<feature type="transmembrane region" description="Helical" evidence="8">
    <location>
        <begin position="582"/>
        <end position="601"/>
    </location>
</feature>
<evidence type="ECO:0000256" key="6">
    <source>
        <dbReference type="ARBA" id="ARBA00023136"/>
    </source>
</evidence>
<name>A0A5C3F696_9BASI</name>
<keyword evidence="4 8" id="KW-0812">Transmembrane</keyword>
<feature type="region of interest" description="Disordered" evidence="7">
    <location>
        <begin position="1"/>
        <end position="105"/>
    </location>
</feature>
<evidence type="ECO:0000313" key="10">
    <source>
        <dbReference type="EMBL" id="SPO38761.1"/>
    </source>
</evidence>
<keyword evidence="5 8" id="KW-1133">Transmembrane helix</keyword>
<dbReference type="InterPro" id="IPR011701">
    <property type="entry name" value="MFS"/>
</dbReference>
<protein>
    <submittedName>
        <fullName evidence="10">Related to tetracycline efflux protein (Otrb)</fullName>
    </submittedName>
</protein>
<dbReference type="SUPFAM" id="SSF103473">
    <property type="entry name" value="MFS general substrate transporter"/>
    <property type="match status" value="1"/>
</dbReference>
<dbReference type="PANTHER" id="PTHR23501:SF189">
    <property type="entry name" value="DRUG TRANSPORTER, PUTATIVE (AFU_ORTHOLOGUE AFUA_4G03920)-RELATED"/>
    <property type="match status" value="1"/>
</dbReference>
<feature type="transmembrane region" description="Helical" evidence="8">
    <location>
        <begin position="478"/>
        <end position="497"/>
    </location>
</feature>
<organism evidence="10 11">
    <name type="scientific">Pseudozyma flocculosa</name>
    <dbReference type="NCBI Taxonomy" id="84751"/>
    <lineage>
        <taxon>Eukaryota</taxon>
        <taxon>Fungi</taxon>
        <taxon>Dikarya</taxon>
        <taxon>Basidiomycota</taxon>
        <taxon>Ustilaginomycotina</taxon>
        <taxon>Ustilaginomycetes</taxon>
        <taxon>Ustilaginales</taxon>
        <taxon>Ustilaginaceae</taxon>
        <taxon>Pseudozyma</taxon>
    </lineage>
</organism>
<dbReference type="Gene3D" id="1.20.1720.10">
    <property type="entry name" value="Multidrug resistance protein D"/>
    <property type="match status" value="1"/>
</dbReference>
<feature type="transmembrane region" description="Helical" evidence="8">
    <location>
        <begin position="518"/>
        <end position="536"/>
    </location>
</feature>
<feature type="compositionally biased region" description="Basic and acidic residues" evidence="7">
    <location>
        <begin position="65"/>
        <end position="91"/>
    </location>
</feature>
<dbReference type="Gene3D" id="1.20.1250.20">
    <property type="entry name" value="MFS general substrate transporter like domains"/>
    <property type="match status" value="1"/>
</dbReference>
<proteinExistence type="inferred from homology"/>
<feature type="transmembrane region" description="Helical" evidence="8">
    <location>
        <begin position="120"/>
        <end position="140"/>
    </location>
</feature>
<keyword evidence="11" id="KW-1185">Reference proteome</keyword>
<dbReference type="EMBL" id="OOIP01000011">
    <property type="protein sequence ID" value="SPO38761.1"/>
    <property type="molecule type" value="Genomic_DNA"/>
</dbReference>
<sequence>MTAPAEGHINDGPSAPSPVDAAAALSSSPTNSSTQPPSIPSQIDMEPRSSHDTRIDYDGQPSPRSDPRPLDQTQSHESRSSHDSHHDDHHGTTVAPTPDSRTEAKVKLSDQTNYLPRKQVILVFAGLSCALFIALLDQTIVSTALPTITRAFGAGADASWLSTSYLLTSTAVCPLYGRFSDIFGRKVCMVFSLSLFLVGSILCSAAQSMTQLIVFRAIAGVGGGGIITLVMVIVSDVVSLRERGTYQGVLGMVVAISNSGGPLVGGALASANWRLCFIIAIPIIVLALVAVILLLPLKKVEGSVRSKLAKIDYLGVALVLAGTVLMLLGLNWGGQTFPWTDARVLGTLISGGVLYLVFAYVEAKVVPLPLVPMRLFRNRTVASVLVQTACSGGIFYLLLFFVPQYTQVVKGFSGILAGVCLIPLMALQAVTSTAAGILVSKTGRYKAFIVGGFAIFSVGVGLLALLDVDTPTGEVIGFLILAGFGAGGTLQTTLVAAQNAVDRKDLAVVTSTRNFTRLFGGVLALAASYTILNNSVRNHLRGVDESVIRQVISDPTSIRTGPFSAQLREELLAAYVAAFRNVFYFGLAMILVAFLLTLFFLEELPLDKADDKQRKEEGKQWIEERKSKKQARKQGHDVEAAPAAAGRGEK</sequence>
<feature type="transmembrane region" description="Helical" evidence="8">
    <location>
        <begin position="249"/>
        <end position="271"/>
    </location>
</feature>
<dbReference type="InterPro" id="IPR020846">
    <property type="entry name" value="MFS_dom"/>
</dbReference>
<feature type="transmembrane region" description="Helical" evidence="8">
    <location>
        <begin position="213"/>
        <end position="237"/>
    </location>
</feature>
<feature type="region of interest" description="Disordered" evidence="7">
    <location>
        <begin position="611"/>
        <end position="650"/>
    </location>
</feature>
<evidence type="ECO:0000256" key="7">
    <source>
        <dbReference type="SAM" id="MobiDB-lite"/>
    </source>
</evidence>
<feature type="transmembrane region" description="Helical" evidence="8">
    <location>
        <begin position="414"/>
        <end position="440"/>
    </location>
</feature>
<dbReference type="InterPro" id="IPR036259">
    <property type="entry name" value="MFS_trans_sf"/>
</dbReference>
<dbReference type="GO" id="GO:0005886">
    <property type="term" value="C:plasma membrane"/>
    <property type="evidence" value="ECO:0007669"/>
    <property type="project" value="TreeGrafter"/>
</dbReference>
<evidence type="ECO:0000313" key="11">
    <source>
        <dbReference type="Proteomes" id="UP000323386"/>
    </source>
</evidence>
<evidence type="ECO:0000256" key="2">
    <source>
        <dbReference type="ARBA" id="ARBA00008335"/>
    </source>
</evidence>